<evidence type="ECO:0000256" key="6">
    <source>
        <dbReference type="SAM" id="Phobius"/>
    </source>
</evidence>
<dbReference type="PANTHER" id="PTHR23502:SF138">
    <property type="entry name" value="MAJOR FACILITATOR SUPERFAMILY (MFS) PROFILE DOMAIN-CONTAINING PROTEIN-RELATED"/>
    <property type="match status" value="1"/>
</dbReference>
<feature type="transmembrane region" description="Helical" evidence="6">
    <location>
        <begin position="271"/>
        <end position="291"/>
    </location>
</feature>
<feature type="transmembrane region" description="Helical" evidence="6">
    <location>
        <begin position="484"/>
        <end position="508"/>
    </location>
</feature>
<feature type="compositionally biased region" description="Basic and acidic residues" evidence="5">
    <location>
        <begin position="1"/>
        <end position="10"/>
    </location>
</feature>
<dbReference type="RefSeq" id="XP_040638360.1">
    <property type="nucleotide sequence ID" value="XM_040779035.1"/>
</dbReference>
<keyword evidence="4 6" id="KW-0472">Membrane</keyword>
<dbReference type="STRING" id="1388766.A0A017SCL6"/>
<name>A0A017SCL6_ASPRC</name>
<evidence type="ECO:0000256" key="4">
    <source>
        <dbReference type="ARBA" id="ARBA00023136"/>
    </source>
</evidence>
<evidence type="ECO:0000256" key="1">
    <source>
        <dbReference type="ARBA" id="ARBA00004141"/>
    </source>
</evidence>
<dbReference type="InterPro" id="IPR011701">
    <property type="entry name" value="MFS"/>
</dbReference>
<keyword evidence="9" id="KW-1185">Reference proteome</keyword>
<feature type="region of interest" description="Disordered" evidence="5">
    <location>
        <begin position="1"/>
        <end position="22"/>
    </location>
</feature>
<organism evidence="8 9">
    <name type="scientific">Aspergillus ruber (strain CBS 135680)</name>
    <dbReference type="NCBI Taxonomy" id="1388766"/>
    <lineage>
        <taxon>Eukaryota</taxon>
        <taxon>Fungi</taxon>
        <taxon>Dikarya</taxon>
        <taxon>Ascomycota</taxon>
        <taxon>Pezizomycotina</taxon>
        <taxon>Eurotiomycetes</taxon>
        <taxon>Eurotiomycetidae</taxon>
        <taxon>Eurotiales</taxon>
        <taxon>Aspergillaceae</taxon>
        <taxon>Aspergillus</taxon>
        <taxon>Aspergillus subgen. Aspergillus</taxon>
    </lineage>
</organism>
<dbReference type="InterPro" id="IPR036259">
    <property type="entry name" value="MFS_trans_sf"/>
</dbReference>
<accession>A0A017SCL6</accession>
<dbReference type="PROSITE" id="PS50850">
    <property type="entry name" value="MFS"/>
    <property type="match status" value="1"/>
</dbReference>
<dbReference type="CDD" id="cd17323">
    <property type="entry name" value="MFS_Tpo1_MDR_like"/>
    <property type="match status" value="1"/>
</dbReference>
<feature type="transmembrane region" description="Helical" evidence="6">
    <location>
        <begin position="205"/>
        <end position="226"/>
    </location>
</feature>
<evidence type="ECO:0000313" key="9">
    <source>
        <dbReference type="Proteomes" id="UP000019804"/>
    </source>
</evidence>
<dbReference type="GeneID" id="63694159"/>
<feature type="transmembrane region" description="Helical" evidence="6">
    <location>
        <begin position="238"/>
        <end position="259"/>
    </location>
</feature>
<dbReference type="GO" id="GO:0005886">
    <property type="term" value="C:plasma membrane"/>
    <property type="evidence" value="ECO:0007669"/>
    <property type="project" value="TreeGrafter"/>
</dbReference>
<dbReference type="EMBL" id="KK088425">
    <property type="protein sequence ID" value="EYE94672.1"/>
    <property type="molecule type" value="Genomic_DNA"/>
</dbReference>
<feature type="transmembrane region" description="Helical" evidence="6">
    <location>
        <begin position="114"/>
        <end position="136"/>
    </location>
</feature>
<evidence type="ECO:0000259" key="7">
    <source>
        <dbReference type="PROSITE" id="PS50850"/>
    </source>
</evidence>
<dbReference type="InterPro" id="IPR020846">
    <property type="entry name" value="MFS_dom"/>
</dbReference>
<feature type="transmembrane region" description="Helical" evidence="6">
    <location>
        <begin position="151"/>
        <end position="169"/>
    </location>
</feature>
<keyword evidence="2 6" id="KW-0812">Transmembrane</keyword>
<comment type="subcellular location">
    <subcellularLocation>
        <location evidence="1">Membrane</location>
        <topology evidence="1">Multi-pass membrane protein</topology>
    </subcellularLocation>
</comment>
<dbReference type="OrthoDB" id="9986881at2759"/>
<feature type="domain" description="Major facilitator superfamily (MFS) profile" evidence="7">
    <location>
        <begin position="116"/>
        <end position="551"/>
    </location>
</feature>
<dbReference type="HOGENOM" id="CLU_008455_11_4_1"/>
<dbReference type="PANTHER" id="PTHR23502">
    <property type="entry name" value="MAJOR FACILITATOR SUPERFAMILY"/>
    <property type="match status" value="1"/>
</dbReference>
<feature type="transmembrane region" description="Helical" evidence="6">
    <location>
        <begin position="451"/>
        <end position="472"/>
    </location>
</feature>
<dbReference type="Pfam" id="PF07690">
    <property type="entry name" value="MFS_1"/>
    <property type="match status" value="1"/>
</dbReference>
<evidence type="ECO:0000256" key="5">
    <source>
        <dbReference type="SAM" id="MobiDB-lite"/>
    </source>
</evidence>
<keyword evidence="3 6" id="KW-1133">Transmembrane helix</keyword>
<feature type="transmembrane region" description="Helical" evidence="6">
    <location>
        <begin position="181"/>
        <end position="199"/>
    </location>
</feature>
<evidence type="ECO:0000256" key="2">
    <source>
        <dbReference type="ARBA" id="ARBA00022692"/>
    </source>
</evidence>
<evidence type="ECO:0000313" key="8">
    <source>
        <dbReference type="EMBL" id="EYE94672.1"/>
    </source>
</evidence>
<dbReference type="Gene3D" id="1.20.1250.20">
    <property type="entry name" value="MFS general substrate transporter like domains"/>
    <property type="match status" value="1"/>
</dbReference>
<dbReference type="Proteomes" id="UP000019804">
    <property type="component" value="Unassembled WGS sequence"/>
</dbReference>
<reference evidence="9" key="1">
    <citation type="journal article" date="2014" name="Nat. Commun.">
        <title>Genomic adaptations of the halophilic Dead Sea filamentous fungus Eurotium rubrum.</title>
        <authorList>
            <person name="Kis-Papo T."/>
            <person name="Weig A.R."/>
            <person name="Riley R."/>
            <person name="Persoh D."/>
            <person name="Salamov A."/>
            <person name="Sun H."/>
            <person name="Lipzen A."/>
            <person name="Wasser S.P."/>
            <person name="Rambold G."/>
            <person name="Grigoriev I.V."/>
            <person name="Nevo E."/>
        </authorList>
    </citation>
    <scope>NUCLEOTIDE SEQUENCE [LARGE SCALE GENOMIC DNA]</scope>
    <source>
        <strain evidence="9">CBS 135680</strain>
    </source>
</reference>
<dbReference type="SUPFAM" id="SSF103473">
    <property type="entry name" value="MFS general substrate transporter"/>
    <property type="match status" value="1"/>
</dbReference>
<protein>
    <submittedName>
        <fullName evidence="8">MFS general substrate transporter</fullName>
    </submittedName>
</protein>
<sequence>MSEKEPDHTSETGSTFSAAADQIGGLRHRYGANLAPEDTQDEVALERINTYRLQQQETVGSSTHRVRTPREQWLPMGAGKPFPPSMPDAEEYVVEFEGSDDPMHPQNWPFKRRVLLGSLLTFCALMTSFESAAFPVTVSFVGKEFGFGQEVGALGTTLYVLGFSAGPVFWAPTSELYGRRWLLVVGFFGFSLFTIACATSKDTQTLMLCRFFAGLFAASPVTLVPASLSDLFNNTHRGIAIAMYTLAMFMGPYTAPFVTGYISYSYLGWRFVFYIPAFVSFFNVLLLITFAQETYAPIVLVHKAGLLRRQTQNWAIHARQEKIEVTIKELITKNLARPFRILFTEPIAFLVTVYMSFIYGLAYALLEAYPVVFSGVYGMSGGNAGLPFIGLIVGQMLACAFVLSFQRPYIRKLAANNNVPVPEWRLPPCIIGGIAFSFGLFWFGWTGWTTSIHWIVPIVAGGMVGFGIITIFMQCFNYLLDTYLQFAASAFAANTMMRSCVGAVFPLFATQMFENLGIQWAGTLLGCIAAILVPIPLAFLVWGRLLRRKSRLAPTDDGPGDGSSPA</sequence>
<feature type="transmembrane region" description="Helical" evidence="6">
    <location>
        <begin position="520"/>
        <end position="542"/>
    </location>
</feature>
<dbReference type="AlphaFoldDB" id="A0A017SCL6"/>
<proteinExistence type="predicted"/>
<dbReference type="FunFam" id="1.20.1250.20:FF:000011">
    <property type="entry name" value="MFS multidrug transporter, putative"/>
    <property type="match status" value="1"/>
</dbReference>
<feature type="transmembrane region" description="Helical" evidence="6">
    <location>
        <begin position="347"/>
        <end position="366"/>
    </location>
</feature>
<feature type="transmembrane region" description="Helical" evidence="6">
    <location>
        <begin position="426"/>
        <end position="445"/>
    </location>
</feature>
<gene>
    <name evidence="8" type="ORF">EURHEDRAFT_378126</name>
</gene>
<feature type="transmembrane region" description="Helical" evidence="6">
    <location>
        <begin position="386"/>
        <end position="405"/>
    </location>
</feature>
<evidence type="ECO:0000256" key="3">
    <source>
        <dbReference type="ARBA" id="ARBA00022989"/>
    </source>
</evidence>
<dbReference type="GO" id="GO:0022857">
    <property type="term" value="F:transmembrane transporter activity"/>
    <property type="evidence" value="ECO:0007669"/>
    <property type="project" value="InterPro"/>
</dbReference>